<name>A0ABM7T7K4_9CLOT</name>
<dbReference type="Proteomes" id="UP000824633">
    <property type="component" value="Chromosome"/>
</dbReference>
<evidence type="ECO:0000313" key="3">
    <source>
        <dbReference type="EMBL" id="BCZ47978.1"/>
    </source>
</evidence>
<dbReference type="NCBIfam" id="TIGR00125">
    <property type="entry name" value="cyt_tran_rel"/>
    <property type="match status" value="1"/>
</dbReference>
<dbReference type="InterPro" id="IPR014729">
    <property type="entry name" value="Rossmann-like_a/b/a_fold"/>
</dbReference>
<evidence type="ECO:0000259" key="2">
    <source>
        <dbReference type="Pfam" id="PF13521"/>
    </source>
</evidence>
<sequence>MYEVGMYGGSFNPLHQGHVRCIIEAANQCKELHIIISNGKNRNEIGVRIKYRWVYHIIKHIGNVSLHILEDDSDSKENYTSEYWEDDSKKVKKMIGKKIDIVFCGDDYNEESFYAKCYPESKIYYFKRDEISSTKIRSNPYKYWDWIPNVVRPYFIKKVLLIGGESVGKSTLTINLANYYNTNYIDEAGRELSEKSGNDELMLPEDFTEILLRHKINEIEMLQTSNKVLFVDTDCLITKFYLQFLETNEQERIENEQLADTISAINNYDLVLFLEPDVEFVQDGTRTEEIKKNRKKYSNQIKSIFDEKNIEYQCITGNYQERFLKAIELIDGIEMFLYFDGAVKDIK</sequence>
<feature type="domain" description="Cytidyltransferase-like" evidence="1">
    <location>
        <begin position="6"/>
        <end position="138"/>
    </location>
</feature>
<dbReference type="Pfam" id="PF01467">
    <property type="entry name" value="CTP_transf_like"/>
    <property type="match status" value="1"/>
</dbReference>
<accession>A0ABM7T7K4</accession>
<protein>
    <submittedName>
        <fullName evidence="3">Transcriptional regulator</fullName>
    </submittedName>
</protein>
<evidence type="ECO:0000259" key="1">
    <source>
        <dbReference type="Pfam" id="PF01467"/>
    </source>
</evidence>
<dbReference type="InterPro" id="IPR038727">
    <property type="entry name" value="NadR/Ttd14_AAA_dom"/>
</dbReference>
<dbReference type="InterPro" id="IPR052735">
    <property type="entry name" value="NAD_biosynth-regulator"/>
</dbReference>
<feature type="domain" description="NadR/Ttd14 AAA" evidence="2">
    <location>
        <begin position="158"/>
        <end position="322"/>
    </location>
</feature>
<keyword evidence="4" id="KW-1185">Reference proteome</keyword>
<reference evidence="4" key="1">
    <citation type="submission" date="2021-07" db="EMBL/GenBank/DDBJ databases">
        <title>Complete genome sequencing of a Clostridium isolate.</title>
        <authorList>
            <person name="Ueki A."/>
            <person name="Tonouchi A."/>
        </authorList>
    </citation>
    <scope>NUCLEOTIDE SEQUENCE [LARGE SCALE GENOMIC DNA]</scope>
    <source>
        <strain evidence="4">C5S11</strain>
    </source>
</reference>
<dbReference type="InterPro" id="IPR027417">
    <property type="entry name" value="P-loop_NTPase"/>
</dbReference>
<evidence type="ECO:0000313" key="4">
    <source>
        <dbReference type="Proteomes" id="UP000824633"/>
    </source>
</evidence>
<dbReference type="PANTHER" id="PTHR37512:SF1">
    <property type="entry name" value="NADR_TTD14 AAA DOMAIN-CONTAINING PROTEIN"/>
    <property type="match status" value="1"/>
</dbReference>
<dbReference type="SUPFAM" id="SSF52540">
    <property type="entry name" value="P-loop containing nucleoside triphosphate hydrolases"/>
    <property type="match status" value="1"/>
</dbReference>
<organism evidence="3 4">
    <name type="scientific">Clostridium gelidum</name>
    <dbReference type="NCBI Taxonomy" id="704125"/>
    <lineage>
        <taxon>Bacteria</taxon>
        <taxon>Bacillati</taxon>
        <taxon>Bacillota</taxon>
        <taxon>Clostridia</taxon>
        <taxon>Eubacteriales</taxon>
        <taxon>Clostridiaceae</taxon>
        <taxon>Clostridium</taxon>
    </lineage>
</organism>
<proteinExistence type="predicted"/>
<dbReference type="RefSeq" id="WP_224034278.1">
    <property type="nucleotide sequence ID" value="NZ_AP024849.1"/>
</dbReference>
<dbReference type="PANTHER" id="PTHR37512">
    <property type="entry name" value="TRIFUNCTIONAL NAD BIOSYNTHESIS/REGULATOR PROTEIN NADR"/>
    <property type="match status" value="1"/>
</dbReference>
<dbReference type="EMBL" id="AP024849">
    <property type="protein sequence ID" value="BCZ47978.1"/>
    <property type="molecule type" value="Genomic_DNA"/>
</dbReference>
<dbReference type="Gene3D" id="3.40.50.300">
    <property type="entry name" value="P-loop containing nucleotide triphosphate hydrolases"/>
    <property type="match status" value="1"/>
</dbReference>
<dbReference type="InterPro" id="IPR004821">
    <property type="entry name" value="Cyt_trans-like"/>
</dbReference>
<dbReference type="Gene3D" id="3.40.50.620">
    <property type="entry name" value="HUPs"/>
    <property type="match status" value="1"/>
</dbReference>
<dbReference type="SUPFAM" id="SSF52374">
    <property type="entry name" value="Nucleotidylyl transferase"/>
    <property type="match status" value="1"/>
</dbReference>
<gene>
    <name evidence="3" type="primary">nadR</name>
    <name evidence="3" type="ORF">psyc5s11_40450</name>
</gene>
<dbReference type="Pfam" id="PF13521">
    <property type="entry name" value="AAA_28"/>
    <property type="match status" value="1"/>
</dbReference>